<dbReference type="OMA" id="AGPMMID"/>
<feature type="transmembrane region" description="Helical" evidence="11">
    <location>
        <begin position="518"/>
        <end position="536"/>
    </location>
</feature>
<dbReference type="GO" id="GO:0005789">
    <property type="term" value="C:endoplasmic reticulum membrane"/>
    <property type="evidence" value="ECO:0007669"/>
    <property type="project" value="UniProtKB-SubCell"/>
</dbReference>
<evidence type="ECO:0000256" key="7">
    <source>
        <dbReference type="ARBA" id="ARBA00022989"/>
    </source>
</evidence>
<dbReference type="FunFam" id="3.30.70.420:FF:000001">
    <property type="entry name" value="3-hydroxy-3-methylglutaryl coenzyme A reductase"/>
    <property type="match status" value="1"/>
</dbReference>
<dbReference type="FunFam" id="1.10.3270.10:FF:000001">
    <property type="entry name" value="3-hydroxy-3-methylglutaryl coenzyme A reductase"/>
    <property type="match status" value="1"/>
</dbReference>
<dbReference type="PROSITE" id="PS50156">
    <property type="entry name" value="SSD"/>
    <property type="match status" value="1"/>
</dbReference>
<keyword evidence="8 11" id="KW-0560">Oxidoreductase</keyword>
<feature type="compositionally biased region" description="Low complexity" evidence="12">
    <location>
        <begin position="555"/>
        <end position="570"/>
    </location>
</feature>
<dbReference type="AlphaFoldDB" id="I2H574"/>
<dbReference type="InterPro" id="IPR004554">
    <property type="entry name" value="HMG_CoA_Rdtase_eu_arc"/>
</dbReference>
<comment type="catalytic activity">
    <reaction evidence="11">
        <text>(R)-mevalonate + 2 NADP(+) + CoA = (3S)-3-hydroxy-3-methylglutaryl-CoA + 2 NADPH + 2 H(+)</text>
        <dbReference type="Rhea" id="RHEA:15989"/>
        <dbReference type="ChEBI" id="CHEBI:15378"/>
        <dbReference type="ChEBI" id="CHEBI:36464"/>
        <dbReference type="ChEBI" id="CHEBI:43074"/>
        <dbReference type="ChEBI" id="CHEBI:57287"/>
        <dbReference type="ChEBI" id="CHEBI:57783"/>
        <dbReference type="ChEBI" id="CHEBI:58349"/>
        <dbReference type="EC" id="1.1.1.34"/>
    </reaction>
</comment>
<dbReference type="PROSITE" id="PS00066">
    <property type="entry name" value="HMG_COA_REDUCTASE_1"/>
    <property type="match status" value="1"/>
</dbReference>
<evidence type="ECO:0000256" key="9">
    <source>
        <dbReference type="ARBA" id="ARBA00023136"/>
    </source>
</evidence>
<evidence type="ECO:0000256" key="5">
    <source>
        <dbReference type="ARBA" id="ARBA00022824"/>
    </source>
</evidence>
<feature type="transmembrane region" description="Helical" evidence="11">
    <location>
        <begin position="259"/>
        <end position="279"/>
    </location>
</feature>
<feature type="transmembrane region" description="Helical" evidence="11">
    <location>
        <begin position="417"/>
        <end position="436"/>
    </location>
</feature>
<dbReference type="InterPro" id="IPR009023">
    <property type="entry name" value="HMG_CoA_Rdtase_NAD(P)-bd_sf"/>
</dbReference>
<dbReference type="PROSITE" id="PS01192">
    <property type="entry name" value="HMG_COA_REDUCTASE_3"/>
    <property type="match status" value="1"/>
</dbReference>
<dbReference type="InterPro" id="IPR000731">
    <property type="entry name" value="SSD"/>
</dbReference>
<dbReference type="InterPro" id="IPR053958">
    <property type="entry name" value="HMGCR/SNAP/NPC1-like_SSD"/>
</dbReference>
<feature type="compositionally biased region" description="Low complexity" evidence="12">
    <location>
        <begin position="578"/>
        <end position="601"/>
    </location>
</feature>
<feature type="compositionally biased region" description="Basic and acidic residues" evidence="12">
    <location>
        <begin position="618"/>
        <end position="629"/>
    </location>
</feature>
<dbReference type="InterPro" id="IPR023282">
    <property type="entry name" value="HMG_CoA_Rdtase_N"/>
</dbReference>
<keyword evidence="6 11" id="KW-0521">NADP</keyword>
<feature type="region of interest" description="Disordered" evidence="12">
    <location>
        <begin position="555"/>
        <end position="632"/>
    </location>
</feature>
<evidence type="ECO:0000256" key="4">
    <source>
        <dbReference type="ARBA" id="ARBA00022692"/>
    </source>
</evidence>
<proteinExistence type="inferred from homology"/>
<accession>I2H574</accession>
<dbReference type="OrthoDB" id="310654at2759"/>
<name>I2H574_HENB6</name>
<dbReference type="InterPro" id="IPR023074">
    <property type="entry name" value="HMG_CoA_Rdtase_cat_sf"/>
</dbReference>
<dbReference type="InterPro" id="IPR002202">
    <property type="entry name" value="HMG_CoA_Rdtase"/>
</dbReference>
<dbReference type="PANTHER" id="PTHR10572:SF24">
    <property type="entry name" value="3-HYDROXY-3-METHYLGLUTARYL-COENZYME A REDUCTASE"/>
    <property type="match status" value="1"/>
</dbReference>
<dbReference type="GeneID" id="14496644"/>
<feature type="transmembrane region" description="Helical" evidence="11">
    <location>
        <begin position="28"/>
        <end position="50"/>
    </location>
</feature>
<comment type="similarity">
    <text evidence="3 11">Belongs to the HMG-CoA reductase family.</text>
</comment>
<dbReference type="GO" id="GO:0004420">
    <property type="term" value="F:hydroxymethylglutaryl-CoA reductase (NADPH) activity"/>
    <property type="evidence" value="ECO:0007669"/>
    <property type="project" value="UniProtKB-EC"/>
</dbReference>
<evidence type="ECO:0000256" key="8">
    <source>
        <dbReference type="ARBA" id="ARBA00023002"/>
    </source>
</evidence>
<dbReference type="InterPro" id="IPR023076">
    <property type="entry name" value="HMG_CoA_Rdtase_CS"/>
</dbReference>
<dbReference type="GO" id="GO:0006696">
    <property type="term" value="P:ergosterol biosynthetic process"/>
    <property type="evidence" value="ECO:0007669"/>
    <property type="project" value="EnsemblFungi"/>
</dbReference>
<evidence type="ECO:0000256" key="6">
    <source>
        <dbReference type="ARBA" id="ARBA00022857"/>
    </source>
</evidence>
<dbReference type="InParanoid" id="I2H574"/>
<feature type="transmembrane region" description="Helical" evidence="11">
    <location>
        <begin position="204"/>
        <end position="222"/>
    </location>
</feature>
<dbReference type="GO" id="GO:0005635">
    <property type="term" value="C:nuclear envelope"/>
    <property type="evidence" value="ECO:0007669"/>
    <property type="project" value="UniProtKB-SubCell"/>
</dbReference>
<feature type="transmembrane region" description="Helical" evidence="11">
    <location>
        <begin position="343"/>
        <end position="371"/>
    </location>
</feature>
<dbReference type="Pfam" id="PF00368">
    <property type="entry name" value="HMG-CoA_red"/>
    <property type="match status" value="1"/>
</dbReference>
<evidence type="ECO:0000259" key="13">
    <source>
        <dbReference type="PROSITE" id="PS50156"/>
    </source>
</evidence>
<dbReference type="NCBIfam" id="TIGR00533">
    <property type="entry name" value="HMG_CoA_R_NADP"/>
    <property type="match status" value="1"/>
</dbReference>
<gene>
    <name evidence="14" type="primary">TBLA0E04740</name>
    <name evidence="14" type="ORF">TBLA_0E04740</name>
</gene>
<dbReference type="PROSITE" id="PS00318">
    <property type="entry name" value="HMG_COA_REDUCTASE_2"/>
    <property type="match status" value="1"/>
</dbReference>
<dbReference type="STRING" id="1071380.I2H574"/>
<reference evidence="14 15" key="1">
    <citation type="journal article" date="2011" name="Proc. Natl. Acad. Sci. U.S.A.">
        <title>Evolutionary erosion of yeast sex chromosomes by mating-type switching accidents.</title>
        <authorList>
            <person name="Gordon J.L."/>
            <person name="Armisen D."/>
            <person name="Proux-Wera E."/>
            <person name="Oheigeartaigh S.S."/>
            <person name="Byrne K.P."/>
            <person name="Wolfe K.H."/>
        </authorList>
    </citation>
    <scope>NUCLEOTIDE SEQUENCE [LARGE SCALE GENOMIC DNA]</scope>
    <source>
        <strain evidence="15">ATCC 34711 / CBS 6284 / DSM 70876 / NBRC 10599 / NRRL Y-10934 / UCD 77-7</strain>
    </source>
</reference>
<evidence type="ECO:0000313" key="14">
    <source>
        <dbReference type="EMBL" id="CCH61526.1"/>
    </source>
</evidence>
<keyword evidence="7 11" id="KW-1133">Transmembrane helix</keyword>
<dbReference type="FunCoup" id="I2H574">
    <property type="interactions" value="318"/>
</dbReference>
<comment type="pathway">
    <text evidence="11">Metabolic intermediate biosynthesis; (R)-mevalonate biosynthesis; (R)-mevalonate from acetyl-CoA: step 3/3.</text>
</comment>
<feature type="transmembrane region" description="Helical" evidence="11">
    <location>
        <begin position="319"/>
        <end position="337"/>
    </location>
</feature>
<dbReference type="GO" id="GO:0008299">
    <property type="term" value="P:isoprenoid biosynthetic process"/>
    <property type="evidence" value="ECO:0007669"/>
    <property type="project" value="InterPro"/>
</dbReference>
<comment type="function">
    <text evidence="10">HMG-CoA reductase; part of the first module of ergosterol biosynthesis pathway constitutes by the early steps of the pathway, conserved across all eukaryotes, and which results in the formation of mevalonate from acetyl-coenzyme A (acetyl-CoA). HMG1 and HMG2 catalyze the reduction of hydroxymethylglutaryl-CoA (HMG-CoA) to mevalonate that is the rate-limiting step within the first mosule. The first module starts with the action of the cytosolic acetyl-CoA acetyltransferase ERG10 that catalyzes the formation of acetoacetyl-CoA. The hydroxymethylglutaryl-CoA synthase ERG13 then condenses acetyl-CoA with acetoacetyl-CoA to form HMG-CoA. The rate-limiting step of the early module is the reduction to mevalonate by the 3-hydroxy-3-methylglutaryl-coenzyme A (HMG-CoA) reductases HMG1 and HMG2 which are derived from a single ancestral HMGR gene by gene duplication.</text>
</comment>
<dbReference type="Proteomes" id="UP000002866">
    <property type="component" value="Chromosome 5"/>
</dbReference>
<dbReference type="GO" id="GO:0005778">
    <property type="term" value="C:peroxisomal membrane"/>
    <property type="evidence" value="ECO:0007669"/>
    <property type="project" value="TreeGrafter"/>
</dbReference>
<evidence type="ECO:0000256" key="1">
    <source>
        <dbReference type="ARBA" id="ARBA00004259"/>
    </source>
</evidence>
<dbReference type="eggNOG" id="KOG2480">
    <property type="taxonomic scope" value="Eukaryota"/>
</dbReference>
<dbReference type="PRINTS" id="PR00071">
    <property type="entry name" value="HMGCOARDTASE"/>
</dbReference>
<evidence type="ECO:0000313" key="15">
    <source>
        <dbReference type="Proteomes" id="UP000002866"/>
    </source>
</evidence>
<protein>
    <recommendedName>
        <fullName evidence="11">3-hydroxy-3-methylglutaryl coenzyme A reductase</fullName>
        <shortName evidence="11">HMG-CoA reductase</shortName>
        <ecNumber evidence="11">1.1.1.34</ecNumber>
    </recommendedName>
</protein>
<dbReference type="Gene3D" id="3.30.70.420">
    <property type="entry name" value="Hydroxymethylglutaryl-CoA reductase, class I/II, NAD/NADP-binding domain"/>
    <property type="match status" value="1"/>
</dbReference>
<dbReference type="FunFam" id="3.90.770.10:FF:000001">
    <property type="entry name" value="3-hydroxy-3-methylglutaryl coenzyme A reductase"/>
    <property type="match status" value="1"/>
</dbReference>
<dbReference type="PANTHER" id="PTHR10572">
    <property type="entry name" value="3-HYDROXY-3-METHYLGLUTARYL-COENZYME A REDUCTASE"/>
    <property type="match status" value="1"/>
</dbReference>
<dbReference type="KEGG" id="tbl:TBLA_0E04740"/>
<dbReference type="SUPFAM" id="SSF56542">
    <property type="entry name" value="Substrate-binding domain of HMG-CoA reductase"/>
    <property type="match status" value="1"/>
</dbReference>
<organism evidence="14 15">
    <name type="scientific">Henningerozyma blattae (strain ATCC 34711 / CBS 6284 / DSM 70876 / NBRC 10599 / NRRL Y-10934 / UCD 77-7)</name>
    <name type="common">Yeast</name>
    <name type="synonym">Tetrapisispora blattae</name>
    <dbReference type="NCBI Taxonomy" id="1071380"/>
    <lineage>
        <taxon>Eukaryota</taxon>
        <taxon>Fungi</taxon>
        <taxon>Dikarya</taxon>
        <taxon>Ascomycota</taxon>
        <taxon>Saccharomycotina</taxon>
        <taxon>Saccharomycetes</taxon>
        <taxon>Saccharomycetales</taxon>
        <taxon>Saccharomycetaceae</taxon>
        <taxon>Henningerozyma</taxon>
    </lineage>
</organism>
<evidence type="ECO:0000256" key="12">
    <source>
        <dbReference type="SAM" id="MobiDB-lite"/>
    </source>
</evidence>
<keyword evidence="5 11" id="KW-0256">Endoplasmic reticulum</keyword>
<comment type="subcellular location">
    <subcellularLocation>
        <location evidence="2 11">Endoplasmic reticulum membrane</location>
        <topology evidence="2 11">Multi-pass membrane protein</topology>
    </subcellularLocation>
    <subcellularLocation>
        <location evidence="1">Nucleus envelope</location>
    </subcellularLocation>
</comment>
<sequence length="1114" mass="122792">MNLNLVEFISPLTTLCAHSAKFSARYPIHVILVSLLFFAATYLSVIQYYFDGWKLDSTSIFASPLPDLDFFFDDCTHYCRKPYSNIWNVLETEDARSMISLPNHYYLLNLQFKTNSKDSKSLNSISFANDTTTFPELNGLIFDSNDHKYLLQQEPNIPFELISSDGKKWRLVDNGVHFFELQHLALSLYNNFISRIQSSKSFDIFIIGSAYMMVVFTVYKLFREMNKIGSKFSLSLATMTNSACALFLALYSTQYITKTPVSALSLIEGLPFLVVTFGFKHQVNMARYTLGQFKRIGLSKKSTPERIVFDAIKAEGSSFIYEHLLSIVAFVGCTLYASHLEALKNFCILCSFIATYEVLFTMTLYSAVLSLKLEIDIIHRSTVIKQALEEDGIIPMTADLVFGAENTSKNSKLKSNFAVYFIKGALTILFLGINLYNFGLRWASQTVNFFYNNPSPVISLPEFIQTSSISILDETVLISVTPVQYYQQLNMYHMVEDGLILLLRYFSIAISDRLVSKVLIFLLIISLATNISLLNATRIHTKYTAAELNKKKTDSNNFKSLKSNSSNLSSEESEEDTNNSTSNNSSISNSTKATDNKIGSTKQKKKNTKKSGNNNINKSDKKLETKSITDDEADDDYSEVTIDNLETYTRPLTELQELMKSGEAHTLKNKEVVSLVVKGKMPLYALEKQLKDSTRAVKVRRQAISLLSDSSVLLSERLPYKYYDYDRVLGACCENVIGYMPIPVGIIGPLIIDDISYHIPMATTEGCLVASAMRGCKAINAGGGVTSVLTKDGMTRGPCVRFPSLKRAGACKLWLDSEEGQNKVKKEFNSTSRFARLQHIQTALAGNLLFIRFRTTTGDAMGMNMISKGVEFSLKKMIDEFGWDDMEVISVSGNYCTDKKPAAINWIEGRGKSIVAESIIPKDVVEKVLKSNVKALVELNVSKNLVGSAMAGSVGGFNAHAANLVTAVFLALGQDPAQNIESSNCITLMNETLEGDLNISVSMPSIEVGTLGGGTILEPQGSMLDMLGVRGPHPTNPGANAGQLAKIVASVVLAGELSLCSALAAGHLVQSHMTHNRAKPATAANGSAPAPAPAAINNEELTRLKEGSVTCIKS</sequence>
<dbReference type="UniPathway" id="UPA00058">
    <property type="reaction ID" value="UER00103"/>
</dbReference>
<dbReference type="EC" id="1.1.1.34" evidence="11"/>
<feature type="transmembrane region" description="Helical" evidence="11">
    <location>
        <begin position="234"/>
        <end position="253"/>
    </location>
</feature>
<keyword evidence="4 11" id="KW-0812">Transmembrane</keyword>
<evidence type="ECO:0000256" key="10">
    <source>
        <dbReference type="ARBA" id="ARBA00056313"/>
    </source>
</evidence>
<evidence type="ECO:0000256" key="11">
    <source>
        <dbReference type="RuleBase" id="RU361219"/>
    </source>
</evidence>
<dbReference type="InterPro" id="IPR009029">
    <property type="entry name" value="HMG_CoA_Rdtase_sub-bd_dom_sf"/>
</dbReference>
<keyword evidence="9 11" id="KW-0472">Membrane</keyword>
<evidence type="ECO:0000256" key="2">
    <source>
        <dbReference type="ARBA" id="ARBA00004477"/>
    </source>
</evidence>
<evidence type="ECO:0000256" key="3">
    <source>
        <dbReference type="ARBA" id="ARBA00007661"/>
    </source>
</evidence>
<keyword evidence="15" id="KW-1185">Reference proteome</keyword>
<dbReference type="InterPro" id="IPR025583">
    <property type="entry name" value="HMG-CoA_N_dom"/>
</dbReference>
<dbReference type="Pfam" id="PF13323">
    <property type="entry name" value="HPIH"/>
    <property type="match status" value="1"/>
</dbReference>
<dbReference type="HOGENOM" id="CLU_001734_0_0_1"/>
<dbReference type="CDD" id="cd00643">
    <property type="entry name" value="HMG-CoA_reductase_classI"/>
    <property type="match status" value="1"/>
</dbReference>
<dbReference type="Pfam" id="PF12349">
    <property type="entry name" value="Sterol-sensing"/>
    <property type="match status" value="1"/>
</dbReference>
<dbReference type="GO" id="GO:0000502">
    <property type="term" value="C:proteasome complex"/>
    <property type="evidence" value="ECO:0007669"/>
    <property type="project" value="EnsemblFungi"/>
</dbReference>
<dbReference type="GO" id="GO:0015936">
    <property type="term" value="P:coenzyme A metabolic process"/>
    <property type="evidence" value="ECO:0007669"/>
    <property type="project" value="InterPro"/>
</dbReference>
<dbReference type="SUPFAM" id="SSF55035">
    <property type="entry name" value="NAD-binding domain of HMG-CoA reductase"/>
    <property type="match status" value="1"/>
</dbReference>
<dbReference type="RefSeq" id="XP_004181045.1">
    <property type="nucleotide sequence ID" value="XM_004180997.1"/>
</dbReference>
<feature type="domain" description="SSD" evidence="13">
    <location>
        <begin position="203"/>
        <end position="371"/>
    </location>
</feature>
<dbReference type="Gene3D" id="3.90.770.10">
    <property type="entry name" value="3-hydroxy-3-methylglutaryl-coenzyme A Reductase, Chain A, domain 2"/>
    <property type="match status" value="1"/>
</dbReference>
<dbReference type="PROSITE" id="PS50065">
    <property type="entry name" value="HMG_COA_REDUCTASE_4"/>
    <property type="match status" value="1"/>
</dbReference>
<dbReference type="Gene3D" id="1.10.3270.10">
    <property type="entry name" value="HMGR, N-terminal domain"/>
    <property type="match status" value="1"/>
</dbReference>
<dbReference type="EMBL" id="HE806320">
    <property type="protein sequence ID" value="CCH61526.1"/>
    <property type="molecule type" value="Genomic_DNA"/>
</dbReference>